<feature type="transmembrane region" description="Helical" evidence="1">
    <location>
        <begin position="82"/>
        <end position="101"/>
    </location>
</feature>
<accession>A0A291QXA5</accession>
<reference evidence="2 3" key="1">
    <citation type="submission" date="2017-10" db="EMBL/GenBank/DDBJ databases">
        <title>Paenichitinophaga pekingensis gen. nov., sp. nov., isolated from activated sludge.</title>
        <authorList>
            <person name="Jin D."/>
            <person name="Kong X."/>
            <person name="Deng Y."/>
            <person name="Bai Z."/>
        </authorList>
    </citation>
    <scope>NUCLEOTIDE SEQUENCE [LARGE SCALE GENOMIC DNA]</scope>
    <source>
        <strain evidence="2 3">13</strain>
    </source>
</reference>
<feature type="transmembrane region" description="Helical" evidence="1">
    <location>
        <begin position="149"/>
        <end position="171"/>
    </location>
</feature>
<proteinExistence type="predicted"/>
<dbReference type="KEGG" id="cbae:COR50_16245"/>
<dbReference type="OrthoDB" id="671105at2"/>
<evidence type="ECO:0000313" key="3">
    <source>
        <dbReference type="Proteomes" id="UP000220133"/>
    </source>
</evidence>
<feature type="transmembrane region" description="Helical" evidence="1">
    <location>
        <begin position="53"/>
        <end position="73"/>
    </location>
</feature>
<feature type="transmembrane region" description="Helical" evidence="1">
    <location>
        <begin position="26"/>
        <end position="47"/>
    </location>
</feature>
<keyword evidence="3" id="KW-1185">Reference proteome</keyword>
<sequence>MLGIECLLLIPFATSYTLFNRAQKAIFYYLVVSVILGLGSYIIAIVLRQNNMWFVPILQVLQFLSLTIFYYSVIKNPHVKKFILLIFFAGAVIFLIDYMKISNFKGFLSIFESFRTFMLILYGIIFFLQLLKDEKLIEQAIYINSLPNFWFNAGLFLYLCCYFLMSMGYSLMQKTGTPKEEIHAFQQFITPIHYTSGILQLILFYIGLRKIKPVKS</sequence>
<dbReference type="AlphaFoldDB" id="A0A291QXA5"/>
<name>A0A291QXA5_9BACT</name>
<protein>
    <submittedName>
        <fullName evidence="2">Uncharacterized protein</fullName>
    </submittedName>
</protein>
<evidence type="ECO:0000256" key="1">
    <source>
        <dbReference type="SAM" id="Phobius"/>
    </source>
</evidence>
<keyword evidence="1" id="KW-0812">Transmembrane</keyword>
<feature type="transmembrane region" description="Helical" evidence="1">
    <location>
        <begin position="107"/>
        <end position="128"/>
    </location>
</feature>
<keyword evidence="1" id="KW-1133">Transmembrane helix</keyword>
<keyword evidence="1" id="KW-0472">Membrane</keyword>
<feature type="transmembrane region" description="Helical" evidence="1">
    <location>
        <begin position="191"/>
        <end position="208"/>
    </location>
</feature>
<dbReference type="Proteomes" id="UP000220133">
    <property type="component" value="Chromosome"/>
</dbReference>
<gene>
    <name evidence="2" type="ORF">COR50_16245</name>
</gene>
<dbReference type="RefSeq" id="WP_098194961.1">
    <property type="nucleotide sequence ID" value="NZ_CP023777.1"/>
</dbReference>
<dbReference type="EMBL" id="CP023777">
    <property type="protein sequence ID" value="ATL48588.1"/>
    <property type="molecule type" value="Genomic_DNA"/>
</dbReference>
<evidence type="ECO:0000313" key="2">
    <source>
        <dbReference type="EMBL" id="ATL48588.1"/>
    </source>
</evidence>
<organism evidence="2 3">
    <name type="scientific">Chitinophaga caeni</name>
    <dbReference type="NCBI Taxonomy" id="2029983"/>
    <lineage>
        <taxon>Bacteria</taxon>
        <taxon>Pseudomonadati</taxon>
        <taxon>Bacteroidota</taxon>
        <taxon>Chitinophagia</taxon>
        <taxon>Chitinophagales</taxon>
        <taxon>Chitinophagaceae</taxon>
        <taxon>Chitinophaga</taxon>
    </lineage>
</organism>